<dbReference type="Pfam" id="PF07714">
    <property type="entry name" value="PK_Tyr_Ser-Thr"/>
    <property type="match status" value="1"/>
</dbReference>
<accession>A0A819BZW7</accession>
<sequence length="466" mass="53528">MIRTKVNPKIIKRNCPGYAVGGEDKDHSWRMVTLSIKYSMGVGIESLMGTKTARQHRRTALARGNIPRIANQEIQNFKEFFSSTTAEISIEEEKSHNHLATKKHRHDPNIQKEALNIRKSQSTGNLSSATLVFTDQQLLNDQKKQTHRNKASSSQNSSRVHSDSTTSFDQISSSKLKRKKIPYNSQLDFINSKDLKYVREIGKGNFGTVYHALYKGTSDVALKTLNIQDENANRSSIFNDDDDYMHANLLRITGVTFFESQQSSWITDFMRNGSLLDYFEKHRDIFLKSNSYYISKKLNYFGRQIYEAMLYLAERHIIHQNLAARNCLIDEDGTLKVADVGVPHLTEIGSCEGTYRPTYALHWTAPEVLFLSQYSSRSDVWSYGITLWEIYSLGERPFGNMTNYALQIVLKNPSEILSRYLPKPRHCGSDETYTHIILPCLTNSVTMRPRFRDLKQRILDILVNEI</sequence>
<evidence type="ECO:0000256" key="3">
    <source>
        <dbReference type="SAM" id="MobiDB-lite"/>
    </source>
</evidence>
<evidence type="ECO:0000313" key="6">
    <source>
        <dbReference type="Proteomes" id="UP000663881"/>
    </source>
</evidence>
<dbReference type="GO" id="GO:0004714">
    <property type="term" value="F:transmembrane receptor protein tyrosine kinase activity"/>
    <property type="evidence" value="ECO:0007669"/>
    <property type="project" value="TreeGrafter"/>
</dbReference>
<comment type="subcellular location">
    <subcellularLocation>
        <location evidence="1">Membrane</location>
        <topology evidence="1">Single-pass membrane protein</topology>
    </subcellularLocation>
</comment>
<dbReference type="GO" id="GO:0007169">
    <property type="term" value="P:cell surface receptor protein tyrosine kinase signaling pathway"/>
    <property type="evidence" value="ECO:0007669"/>
    <property type="project" value="TreeGrafter"/>
</dbReference>
<dbReference type="PANTHER" id="PTHR24416:SF631">
    <property type="entry name" value="SERINE_THREONINE_TYROSINE KINASE 1"/>
    <property type="match status" value="1"/>
</dbReference>
<keyword evidence="2" id="KW-0067">ATP-binding</keyword>
<dbReference type="InterPro" id="IPR050122">
    <property type="entry name" value="RTK"/>
</dbReference>
<dbReference type="PROSITE" id="PS50011">
    <property type="entry name" value="PROTEIN_KINASE_DOM"/>
    <property type="match status" value="1"/>
</dbReference>
<dbReference type="AlphaFoldDB" id="A0A819BZW7"/>
<organism evidence="5 6">
    <name type="scientific">Adineta steineri</name>
    <dbReference type="NCBI Taxonomy" id="433720"/>
    <lineage>
        <taxon>Eukaryota</taxon>
        <taxon>Metazoa</taxon>
        <taxon>Spiralia</taxon>
        <taxon>Gnathifera</taxon>
        <taxon>Rotifera</taxon>
        <taxon>Eurotatoria</taxon>
        <taxon>Bdelloidea</taxon>
        <taxon>Adinetida</taxon>
        <taxon>Adinetidae</taxon>
        <taxon>Adineta</taxon>
    </lineage>
</organism>
<evidence type="ECO:0000259" key="4">
    <source>
        <dbReference type="PROSITE" id="PS50011"/>
    </source>
</evidence>
<feature type="domain" description="Protein kinase" evidence="4">
    <location>
        <begin position="195"/>
        <end position="463"/>
    </location>
</feature>
<evidence type="ECO:0000256" key="2">
    <source>
        <dbReference type="PROSITE-ProRule" id="PRU10141"/>
    </source>
</evidence>
<protein>
    <recommendedName>
        <fullName evidence="4">Protein kinase domain-containing protein</fullName>
    </recommendedName>
</protein>
<dbReference type="InterPro" id="IPR000719">
    <property type="entry name" value="Prot_kinase_dom"/>
</dbReference>
<comment type="caution">
    <text evidence="5">The sequence shown here is derived from an EMBL/GenBank/DDBJ whole genome shotgun (WGS) entry which is preliminary data.</text>
</comment>
<name>A0A819BZW7_9BILA</name>
<dbReference type="EMBL" id="CAJOAY010001208">
    <property type="protein sequence ID" value="CAF3810488.1"/>
    <property type="molecule type" value="Genomic_DNA"/>
</dbReference>
<evidence type="ECO:0000313" key="5">
    <source>
        <dbReference type="EMBL" id="CAF3810488.1"/>
    </source>
</evidence>
<dbReference type="InterPro" id="IPR001245">
    <property type="entry name" value="Ser-Thr/Tyr_kinase_cat_dom"/>
</dbReference>
<dbReference type="Gene3D" id="1.10.510.10">
    <property type="entry name" value="Transferase(Phosphotransferase) domain 1"/>
    <property type="match status" value="1"/>
</dbReference>
<dbReference type="GO" id="GO:0005886">
    <property type="term" value="C:plasma membrane"/>
    <property type="evidence" value="ECO:0007669"/>
    <property type="project" value="TreeGrafter"/>
</dbReference>
<proteinExistence type="predicted"/>
<dbReference type="Proteomes" id="UP000663881">
    <property type="component" value="Unassembled WGS sequence"/>
</dbReference>
<dbReference type="PANTHER" id="PTHR24416">
    <property type="entry name" value="TYROSINE-PROTEIN KINASE RECEPTOR"/>
    <property type="match status" value="1"/>
</dbReference>
<feature type="compositionally biased region" description="Polar residues" evidence="3">
    <location>
        <begin position="151"/>
        <end position="171"/>
    </location>
</feature>
<keyword evidence="2" id="KW-0547">Nucleotide-binding</keyword>
<feature type="binding site" evidence="2">
    <location>
        <position position="223"/>
    </location>
    <ligand>
        <name>ATP</name>
        <dbReference type="ChEBI" id="CHEBI:30616"/>
    </ligand>
</feature>
<dbReference type="GO" id="GO:0005524">
    <property type="term" value="F:ATP binding"/>
    <property type="evidence" value="ECO:0007669"/>
    <property type="project" value="UniProtKB-UniRule"/>
</dbReference>
<dbReference type="InterPro" id="IPR017441">
    <property type="entry name" value="Protein_kinase_ATP_BS"/>
</dbReference>
<reference evidence="5" key="1">
    <citation type="submission" date="2021-02" db="EMBL/GenBank/DDBJ databases">
        <authorList>
            <person name="Nowell W R."/>
        </authorList>
    </citation>
    <scope>NUCLEOTIDE SEQUENCE</scope>
</reference>
<dbReference type="GO" id="GO:0043235">
    <property type="term" value="C:receptor complex"/>
    <property type="evidence" value="ECO:0007669"/>
    <property type="project" value="TreeGrafter"/>
</dbReference>
<dbReference type="PRINTS" id="PR00109">
    <property type="entry name" value="TYRKINASE"/>
</dbReference>
<evidence type="ECO:0000256" key="1">
    <source>
        <dbReference type="ARBA" id="ARBA00004167"/>
    </source>
</evidence>
<dbReference type="SUPFAM" id="SSF56112">
    <property type="entry name" value="Protein kinase-like (PK-like)"/>
    <property type="match status" value="1"/>
</dbReference>
<feature type="region of interest" description="Disordered" evidence="3">
    <location>
        <begin position="141"/>
        <end position="171"/>
    </location>
</feature>
<dbReference type="InterPro" id="IPR011009">
    <property type="entry name" value="Kinase-like_dom_sf"/>
</dbReference>
<gene>
    <name evidence="5" type="ORF">OKA104_LOCUS19032</name>
</gene>
<dbReference type="PROSITE" id="PS00107">
    <property type="entry name" value="PROTEIN_KINASE_ATP"/>
    <property type="match status" value="1"/>
</dbReference>